<evidence type="ECO:0000313" key="3">
    <source>
        <dbReference type="Proteomes" id="UP000645828"/>
    </source>
</evidence>
<name>A0A811Y981_NYCPR</name>
<sequence>MTTQNLESRSFMTPGPGLYGLYINPKKRKEAKRDPPNTDQVKRGPKKPGEARAFPPKPGSQQPDKVTQAIHSATVSSGKSKVKVIRSTQDGEAHRKRKAGRESLKSMIPKGKNGATSPDKKKETNASVSPRGSGSKTMPESLSRKTEASKHLKKPAMPTKVSSYKLTSKKAETEN</sequence>
<feature type="compositionally biased region" description="Polar residues" evidence="1">
    <location>
        <begin position="1"/>
        <end position="11"/>
    </location>
</feature>
<organism evidence="2 3">
    <name type="scientific">Nyctereutes procyonoides</name>
    <name type="common">Raccoon dog</name>
    <name type="synonym">Canis procyonoides</name>
    <dbReference type="NCBI Taxonomy" id="34880"/>
    <lineage>
        <taxon>Eukaryota</taxon>
        <taxon>Metazoa</taxon>
        <taxon>Chordata</taxon>
        <taxon>Craniata</taxon>
        <taxon>Vertebrata</taxon>
        <taxon>Euteleostomi</taxon>
        <taxon>Mammalia</taxon>
        <taxon>Eutheria</taxon>
        <taxon>Laurasiatheria</taxon>
        <taxon>Carnivora</taxon>
        <taxon>Caniformia</taxon>
        <taxon>Canidae</taxon>
        <taxon>Nyctereutes</taxon>
    </lineage>
</organism>
<feature type="compositionally biased region" description="Basic and acidic residues" evidence="1">
    <location>
        <begin position="31"/>
        <end position="50"/>
    </location>
</feature>
<proteinExistence type="predicted"/>
<evidence type="ECO:0000313" key="2">
    <source>
        <dbReference type="EMBL" id="CAD7673189.1"/>
    </source>
</evidence>
<comment type="caution">
    <text evidence="2">The sequence shown here is derived from an EMBL/GenBank/DDBJ whole genome shotgun (WGS) entry which is preliminary data.</text>
</comment>
<dbReference type="Proteomes" id="UP000645828">
    <property type="component" value="Unassembled WGS sequence"/>
</dbReference>
<dbReference type="EMBL" id="CAJHUB010000670">
    <property type="protein sequence ID" value="CAD7673189.1"/>
    <property type="molecule type" value="Genomic_DNA"/>
</dbReference>
<dbReference type="AlphaFoldDB" id="A0A811Y981"/>
<gene>
    <name evidence="2" type="ORF">NYPRO_LOCUS5984</name>
</gene>
<feature type="region of interest" description="Disordered" evidence="1">
    <location>
        <begin position="1"/>
        <end position="175"/>
    </location>
</feature>
<feature type="compositionally biased region" description="Polar residues" evidence="1">
    <location>
        <begin position="125"/>
        <end position="140"/>
    </location>
</feature>
<keyword evidence="3" id="KW-1185">Reference proteome</keyword>
<reference evidence="2" key="1">
    <citation type="submission" date="2020-12" db="EMBL/GenBank/DDBJ databases">
        <authorList>
            <consortium name="Molecular Ecology Group"/>
        </authorList>
    </citation>
    <scope>NUCLEOTIDE SEQUENCE</scope>
    <source>
        <strain evidence="2">TBG_1078</strain>
    </source>
</reference>
<evidence type="ECO:0000256" key="1">
    <source>
        <dbReference type="SAM" id="MobiDB-lite"/>
    </source>
</evidence>
<accession>A0A811Y981</accession>
<protein>
    <submittedName>
        <fullName evidence="2">(raccoon dog) hypothetical protein</fullName>
    </submittedName>
</protein>
<feature type="compositionally biased region" description="Polar residues" evidence="1">
    <location>
        <begin position="59"/>
        <end position="79"/>
    </location>
</feature>